<dbReference type="Pfam" id="PF00356">
    <property type="entry name" value="LacI"/>
    <property type="match status" value="1"/>
</dbReference>
<dbReference type="InterPro" id="IPR001761">
    <property type="entry name" value="Peripla_BP/Lac1_sug-bd_dom"/>
</dbReference>
<evidence type="ECO:0000313" key="6">
    <source>
        <dbReference type="Proteomes" id="UP000000719"/>
    </source>
</evidence>
<name>B8D051_HALOH</name>
<dbReference type="CDD" id="cd01392">
    <property type="entry name" value="HTH_LacI"/>
    <property type="match status" value="1"/>
</dbReference>
<keyword evidence="1" id="KW-0805">Transcription regulation</keyword>
<reference evidence="5 6" key="1">
    <citation type="journal article" date="2009" name="PLoS ONE">
        <title>Genome analysis of the anaerobic thermohalophilic bacterium Halothermothrix orenii.</title>
        <authorList>
            <person name="Mavromatis K."/>
            <person name="Ivanova N."/>
            <person name="Anderson I."/>
            <person name="Lykidis A."/>
            <person name="Hooper S.D."/>
            <person name="Sun H."/>
            <person name="Kunin V."/>
            <person name="Lapidus A."/>
            <person name="Hugenholtz P."/>
            <person name="Patel B."/>
            <person name="Kyrpides N.C."/>
        </authorList>
    </citation>
    <scope>NUCLEOTIDE SEQUENCE [LARGE SCALE GENOMIC DNA]</scope>
    <source>
        <strain evidence="6">H 168 / OCM 544 / DSM 9562</strain>
    </source>
</reference>
<gene>
    <name evidence="5" type="ordered locus">Hore_00440</name>
</gene>
<dbReference type="GO" id="GO:0000976">
    <property type="term" value="F:transcription cis-regulatory region binding"/>
    <property type="evidence" value="ECO:0007669"/>
    <property type="project" value="TreeGrafter"/>
</dbReference>
<dbReference type="InterPro" id="IPR000843">
    <property type="entry name" value="HTH_LacI"/>
</dbReference>
<dbReference type="SMART" id="SM00354">
    <property type="entry name" value="HTH_LACI"/>
    <property type="match status" value="1"/>
</dbReference>
<dbReference type="GO" id="GO:0003700">
    <property type="term" value="F:DNA-binding transcription factor activity"/>
    <property type="evidence" value="ECO:0007669"/>
    <property type="project" value="TreeGrafter"/>
</dbReference>
<evidence type="ECO:0000256" key="2">
    <source>
        <dbReference type="ARBA" id="ARBA00023125"/>
    </source>
</evidence>
<evidence type="ECO:0000259" key="4">
    <source>
        <dbReference type="PROSITE" id="PS50932"/>
    </source>
</evidence>
<evidence type="ECO:0000256" key="1">
    <source>
        <dbReference type="ARBA" id="ARBA00023015"/>
    </source>
</evidence>
<dbReference type="eggNOG" id="COG1609">
    <property type="taxonomic scope" value="Bacteria"/>
</dbReference>
<dbReference type="PROSITE" id="PS50932">
    <property type="entry name" value="HTH_LACI_2"/>
    <property type="match status" value="1"/>
</dbReference>
<proteinExistence type="predicted"/>
<keyword evidence="2" id="KW-0238">DNA-binding</keyword>
<dbReference type="Gene3D" id="1.10.260.40">
    <property type="entry name" value="lambda repressor-like DNA-binding domains"/>
    <property type="match status" value="1"/>
</dbReference>
<dbReference type="Gene3D" id="3.40.50.2300">
    <property type="match status" value="2"/>
</dbReference>
<sequence>MPLTLKDIAKIAGVAESTVSRAINNKPGVGEETRKKILKIVEEYNFQPNKLAQGLAKKQTHILALLLPDLSNPNYPTIIKSIEEVANENGYQVVLCNTDNNPEKEKGYLELVERNQVDGAIVVGGELADRHILNLALNKNASLVLVNRLCEELTIPTVLVDSARGAYLATEHLIDQGISEIALIMGLDREFLESEKLEGYKQALTDNGIELNEKLIVQTEGSREAGYRAFLELMKKGVTPGGFFATSDLLAAGLVEAIKMGGYLIPEDFSVVGYGDSLVSSIITPPLTVVAEPLTRLGKLAARNLINLLNGKQPAEIIKVLNPSIKVRNSSTPHIKDK</sequence>
<dbReference type="PRINTS" id="PR00036">
    <property type="entry name" value="HTHLACI"/>
</dbReference>
<dbReference type="EC" id="5.1.1.1" evidence="5"/>
<dbReference type="OrthoDB" id="308642at2"/>
<dbReference type="HOGENOM" id="CLU_037628_6_1_9"/>
<dbReference type="Pfam" id="PF00532">
    <property type="entry name" value="Peripla_BP_1"/>
    <property type="match status" value="1"/>
</dbReference>
<dbReference type="GO" id="GO:0008784">
    <property type="term" value="F:alanine racemase activity"/>
    <property type="evidence" value="ECO:0007669"/>
    <property type="project" value="UniProtKB-EC"/>
</dbReference>
<evidence type="ECO:0000313" key="5">
    <source>
        <dbReference type="EMBL" id="ACL68805.1"/>
    </source>
</evidence>
<dbReference type="InterPro" id="IPR010982">
    <property type="entry name" value="Lambda_DNA-bd_dom_sf"/>
</dbReference>
<keyword evidence="3" id="KW-0804">Transcription</keyword>
<keyword evidence="6" id="KW-1185">Reference proteome</keyword>
<dbReference type="KEGG" id="hor:Hore_00440"/>
<dbReference type="SUPFAM" id="SSF53822">
    <property type="entry name" value="Periplasmic binding protein-like I"/>
    <property type="match status" value="1"/>
</dbReference>
<keyword evidence="5" id="KW-0413">Isomerase</keyword>
<dbReference type="EMBL" id="CP001098">
    <property type="protein sequence ID" value="ACL68805.1"/>
    <property type="molecule type" value="Genomic_DNA"/>
</dbReference>
<dbReference type="RefSeq" id="WP_012635004.1">
    <property type="nucleotide sequence ID" value="NC_011899.1"/>
</dbReference>
<feature type="domain" description="HTH lacI-type" evidence="4">
    <location>
        <begin position="3"/>
        <end position="57"/>
    </location>
</feature>
<dbReference type="AlphaFoldDB" id="B8D051"/>
<dbReference type="Proteomes" id="UP000000719">
    <property type="component" value="Chromosome"/>
</dbReference>
<organism evidence="5 6">
    <name type="scientific">Halothermothrix orenii (strain H 168 / OCM 544 / DSM 9562)</name>
    <dbReference type="NCBI Taxonomy" id="373903"/>
    <lineage>
        <taxon>Bacteria</taxon>
        <taxon>Bacillati</taxon>
        <taxon>Bacillota</taxon>
        <taxon>Clostridia</taxon>
        <taxon>Halanaerobiales</taxon>
        <taxon>Halothermotrichaceae</taxon>
        <taxon>Halothermothrix</taxon>
    </lineage>
</organism>
<dbReference type="PANTHER" id="PTHR30146">
    <property type="entry name" value="LACI-RELATED TRANSCRIPTIONAL REPRESSOR"/>
    <property type="match status" value="1"/>
</dbReference>
<evidence type="ECO:0000256" key="3">
    <source>
        <dbReference type="ARBA" id="ARBA00023163"/>
    </source>
</evidence>
<dbReference type="CDD" id="cd06267">
    <property type="entry name" value="PBP1_LacI_sugar_binding-like"/>
    <property type="match status" value="1"/>
</dbReference>
<dbReference type="InterPro" id="IPR028082">
    <property type="entry name" value="Peripla_BP_I"/>
</dbReference>
<protein>
    <submittedName>
        <fullName evidence="5">Transcriptional regulator, LacI family</fullName>
        <ecNumber evidence="5">5.1.1.1</ecNumber>
    </submittedName>
</protein>
<accession>B8D051</accession>
<dbReference type="PANTHER" id="PTHR30146:SF109">
    <property type="entry name" value="HTH-TYPE TRANSCRIPTIONAL REGULATOR GALS"/>
    <property type="match status" value="1"/>
</dbReference>
<dbReference type="STRING" id="373903.Hore_00440"/>
<dbReference type="SUPFAM" id="SSF47413">
    <property type="entry name" value="lambda repressor-like DNA-binding domains"/>
    <property type="match status" value="1"/>
</dbReference>